<dbReference type="SMART" id="SM00387">
    <property type="entry name" value="HATPase_c"/>
    <property type="match status" value="1"/>
</dbReference>
<dbReference type="EC" id="2.7.13.3" evidence="2"/>
<evidence type="ECO:0000256" key="2">
    <source>
        <dbReference type="ARBA" id="ARBA00012438"/>
    </source>
</evidence>
<dbReference type="GO" id="GO:0005524">
    <property type="term" value="F:ATP binding"/>
    <property type="evidence" value="ECO:0007669"/>
    <property type="project" value="UniProtKB-KW"/>
</dbReference>
<proteinExistence type="predicted"/>
<dbReference type="PROSITE" id="PS50112">
    <property type="entry name" value="PAS"/>
    <property type="match status" value="1"/>
</dbReference>
<dbReference type="NCBIfam" id="TIGR00229">
    <property type="entry name" value="sensory_box"/>
    <property type="match status" value="1"/>
</dbReference>
<evidence type="ECO:0000256" key="3">
    <source>
        <dbReference type="ARBA" id="ARBA00022553"/>
    </source>
</evidence>
<dbReference type="GO" id="GO:0000155">
    <property type="term" value="F:phosphorelay sensor kinase activity"/>
    <property type="evidence" value="ECO:0007669"/>
    <property type="project" value="InterPro"/>
</dbReference>
<protein>
    <recommendedName>
        <fullName evidence="2">histidine kinase</fullName>
        <ecNumber evidence="2">2.7.13.3</ecNumber>
    </recommendedName>
</protein>
<dbReference type="InterPro" id="IPR005467">
    <property type="entry name" value="His_kinase_dom"/>
</dbReference>
<evidence type="ECO:0000256" key="4">
    <source>
        <dbReference type="ARBA" id="ARBA00022679"/>
    </source>
</evidence>
<dbReference type="InterPro" id="IPR000700">
    <property type="entry name" value="PAS-assoc_C"/>
</dbReference>
<evidence type="ECO:0000256" key="6">
    <source>
        <dbReference type="ARBA" id="ARBA00022777"/>
    </source>
</evidence>
<evidence type="ECO:0000259" key="10">
    <source>
        <dbReference type="PROSITE" id="PS50112"/>
    </source>
</evidence>
<dbReference type="InterPro" id="IPR050482">
    <property type="entry name" value="Sensor_HK_TwoCompSys"/>
</dbReference>
<dbReference type="InterPro" id="IPR000014">
    <property type="entry name" value="PAS"/>
</dbReference>
<feature type="domain" description="Histidine kinase" evidence="9">
    <location>
        <begin position="366"/>
        <end position="513"/>
    </location>
</feature>
<dbReference type="PANTHER" id="PTHR24421:SF10">
    <property type="entry name" value="NITRATE_NITRITE SENSOR PROTEIN NARQ"/>
    <property type="match status" value="1"/>
</dbReference>
<keyword evidence="8" id="KW-0902">Two-component regulatory system</keyword>
<dbReference type="Gene3D" id="1.20.5.1930">
    <property type="match status" value="1"/>
</dbReference>
<dbReference type="SUPFAM" id="SSF55874">
    <property type="entry name" value="ATPase domain of HSP90 chaperone/DNA topoisomerase II/histidine kinase"/>
    <property type="match status" value="1"/>
</dbReference>
<dbReference type="SUPFAM" id="SSF55785">
    <property type="entry name" value="PYP-like sensor domain (PAS domain)"/>
    <property type="match status" value="1"/>
</dbReference>
<keyword evidence="4" id="KW-0808">Transferase</keyword>
<reference evidence="12 13" key="1">
    <citation type="journal article" date="2016" name="Nat. Commun.">
        <title>Thousands of microbial genomes shed light on interconnected biogeochemical processes in an aquifer system.</title>
        <authorList>
            <person name="Anantharaman K."/>
            <person name="Brown C.T."/>
            <person name="Hug L.A."/>
            <person name="Sharon I."/>
            <person name="Castelle C.J."/>
            <person name="Probst A.J."/>
            <person name="Thomas B.C."/>
            <person name="Singh A."/>
            <person name="Wilkins M.J."/>
            <person name="Karaoz U."/>
            <person name="Brodie E.L."/>
            <person name="Williams K.H."/>
            <person name="Hubbard S.S."/>
            <person name="Banfield J.F."/>
        </authorList>
    </citation>
    <scope>NUCLEOTIDE SEQUENCE [LARGE SCALE GENOMIC DNA]</scope>
</reference>
<keyword evidence="7" id="KW-0067">ATP-binding</keyword>
<evidence type="ECO:0000256" key="1">
    <source>
        <dbReference type="ARBA" id="ARBA00000085"/>
    </source>
</evidence>
<dbReference type="InterPro" id="IPR011712">
    <property type="entry name" value="Sig_transdc_His_kin_sub3_dim/P"/>
</dbReference>
<dbReference type="GO" id="GO:0016020">
    <property type="term" value="C:membrane"/>
    <property type="evidence" value="ECO:0007669"/>
    <property type="project" value="InterPro"/>
</dbReference>
<evidence type="ECO:0000259" key="11">
    <source>
        <dbReference type="PROSITE" id="PS50113"/>
    </source>
</evidence>
<keyword evidence="5" id="KW-0547">Nucleotide-binding</keyword>
<dbReference type="PANTHER" id="PTHR24421">
    <property type="entry name" value="NITRATE/NITRITE SENSOR PROTEIN NARX-RELATED"/>
    <property type="match status" value="1"/>
</dbReference>
<evidence type="ECO:0000256" key="8">
    <source>
        <dbReference type="ARBA" id="ARBA00023012"/>
    </source>
</evidence>
<organism evidence="12 13">
    <name type="scientific">Candidatus Raymondbacteria bacterium RIFOXYD12_FULL_49_13</name>
    <dbReference type="NCBI Taxonomy" id="1817890"/>
    <lineage>
        <taxon>Bacteria</taxon>
        <taxon>Raymondiibacteriota</taxon>
    </lineage>
</organism>
<dbReference type="CDD" id="cd16917">
    <property type="entry name" value="HATPase_UhpB-NarQ-NarX-like"/>
    <property type="match status" value="1"/>
</dbReference>
<name>A0A1F7F2K8_UNCRA</name>
<dbReference type="Pfam" id="PF07730">
    <property type="entry name" value="HisKA_3"/>
    <property type="match status" value="1"/>
</dbReference>
<dbReference type="InterPro" id="IPR035965">
    <property type="entry name" value="PAS-like_dom_sf"/>
</dbReference>
<dbReference type="EMBL" id="MFYX01000138">
    <property type="protein sequence ID" value="OGK00900.1"/>
    <property type="molecule type" value="Genomic_DNA"/>
</dbReference>
<gene>
    <name evidence="12" type="ORF">A2519_12665</name>
</gene>
<dbReference type="GO" id="GO:0046983">
    <property type="term" value="F:protein dimerization activity"/>
    <property type="evidence" value="ECO:0007669"/>
    <property type="project" value="InterPro"/>
</dbReference>
<sequence>MYGRETQDNILTALLEGFSQSKNIRAGIVLCSPKPGYIHTFGTSELTRKIKKLEKMTGLSLKAYLISLERAKSYRMVIEKGDTLCVTTEDLIREMLPRALASMVCFVMGYQKTKERTIITPIYKKGAVIGALAVTASQQPEYIIPSFINLSRHITIAIEGAEELCARRFAEYQAKEILEALSEPVGIFTMEGKVLQINRQFEKSMGVKREQVIGRMARDVGIISPEQAMFIEKTIVPRLLKEGRVQDIEMVVRKPDKSVSYVSMSWSMLFDNSNNPMAVINMAKNITRLKEAETQITDFSRKMLALREEEKRRIAADLHDEIGSFAVACKAQLALAEDEVGKGRIAPALQAIQQTRLGMDNAIAALKRIATDLRPPPLDITGLPEALRELFVLASKQHGLKIRFSLETETALISNELATAFYRVAQEALTNIIRHANASKVEVRLTIENNRMLLAIKDNGVGFTVTGTGAPVAQQGIGLLGMRERMEWFGGEFAVLSQPGKGTEVLAQAPLSGVKKP</sequence>
<dbReference type="Pfam" id="PF02518">
    <property type="entry name" value="HATPase_c"/>
    <property type="match status" value="1"/>
</dbReference>
<feature type="domain" description="PAC" evidence="11">
    <location>
        <begin position="246"/>
        <end position="298"/>
    </location>
</feature>
<keyword evidence="6" id="KW-0418">Kinase</keyword>
<comment type="caution">
    <text evidence="12">The sequence shown here is derived from an EMBL/GenBank/DDBJ whole genome shotgun (WGS) entry which is preliminary data.</text>
</comment>
<dbReference type="Proteomes" id="UP000179243">
    <property type="component" value="Unassembled WGS sequence"/>
</dbReference>
<dbReference type="InterPro" id="IPR003594">
    <property type="entry name" value="HATPase_dom"/>
</dbReference>
<comment type="catalytic activity">
    <reaction evidence="1">
        <text>ATP + protein L-histidine = ADP + protein N-phospho-L-histidine.</text>
        <dbReference type="EC" id="2.7.13.3"/>
    </reaction>
</comment>
<evidence type="ECO:0000313" key="13">
    <source>
        <dbReference type="Proteomes" id="UP000179243"/>
    </source>
</evidence>
<dbReference type="PROSITE" id="PS50109">
    <property type="entry name" value="HIS_KIN"/>
    <property type="match status" value="1"/>
</dbReference>
<accession>A0A1F7F2K8</accession>
<dbReference type="Pfam" id="PF08448">
    <property type="entry name" value="PAS_4"/>
    <property type="match status" value="1"/>
</dbReference>
<dbReference type="AlphaFoldDB" id="A0A1F7F2K8"/>
<keyword evidence="3" id="KW-0597">Phosphoprotein</keyword>
<feature type="domain" description="PAS" evidence="10">
    <location>
        <begin position="170"/>
        <end position="243"/>
    </location>
</feature>
<evidence type="ECO:0000313" key="12">
    <source>
        <dbReference type="EMBL" id="OGK00900.1"/>
    </source>
</evidence>
<dbReference type="InterPro" id="IPR013656">
    <property type="entry name" value="PAS_4"/>
</dbReference>
<dbReference type="Gene3D" id="3.30.565.10">
    <property type="entry name" value="Histidine kinase-like ATPase, C-terminal domain"/>
    <property type="match status" value="1"/>
</dbReference>
<dbReference type="PROSITE" id="PS50113">
    <property type="entry name" value="PAC"/>
    <property type="match status" value="1"/>
</dbReference>
<evidence type="ECO:0000256" key="7">
    <source>
        <dbReference type="ARBA" id="ARBA00022840"/>
    </source>
</evidence>
<dbReference type="Gene3D" id="3.30.450.20">
    <property type="entry name" value="PAS domain"/>
    <property type="match status" value="1"/>
</dbReference>
<dbReference type="InterPro" id="IPR036890">
    <property type="entry name" value="HATPase_C_sf"/>
</dbReference>
<dbReference type="CDD" id="cd00130">
    <property type="entry name" value="PAS"/>
    <property type="match status" value="1"/>
</dbReference>
<evidence type="ECO:0000256" key="5">
    <source>
        <dbReference type="ARBA" id="ARBA00022741"/>
    </source>
</evidence>
<evidence type="ECO:0000259" key="9">
    <source>
        <dbReference type="PROSITE" id="PS50109"/>
    </source>
</evidence>